<keyword evidence="3" id="KW-1185">Reference proteome</keyword>
<dbReference type="Proteomes" id="UP000717328">
    <property type="component" value="Unassembled WGS sequence"/>
</dbReference>
<evidence type="ECO:0000256" key="1">
    <source>
        <dbReference type="SAM" id="MobiDB-lite"/>
    </source>
</evidence>
<feature type="region of interest" description="Disordered" evidence="1">
    <location>
        <begin position="312"/>
        <end position="394"/>
    </location>
</feature>
<organism evidence="2 3">
    <name type="scientific">Sphagnurus paluster</name>
    <dbReference type="NCBI Taxonomy" id="117069"/>
    <lineage>
        <taxon>Eukaryota</taxon>
        <taxon>Fungi</taxon>
        <taxon>Dikarya</taxon>
        <taxon>Basidiomycota</taxon>
        <taxon>Agaricomycotina</taxon>
        <taxon>Agaricomycetes</taxon>
        <taxon>Agaricomycetidae</taxon>
        <taxon>Agaricales</taxon>
        <taxon>Tricholomatineae</taxon>
        <taxon>Lyophyllaceae</taxon>
        <taxon>Sphagnurus</taxon>
    </lineage>
</organism>
<evidence type="ECO:0000313" key="3">
    <source>
        <dbReference type="Proteomes" id="UP000717328"/>
    </source>
</evidence>
<protein>
    <submittedName>
        <fullName evidence="2">Uncharacterized protein</fullName>
    </submittedName>
</protein>
<feature type="compositionally biased region" description="Acidic residues" evidence="1">
    <location>
        <begin position="493"/>
        <end position="503"/>
    </location>
</feature>
<feature type="compositionally biased region" description="Basic and acidic residues" evidence="1">
    <location>
        <begin position="353"/>
        <end position="362"/>
    </location>
</feature>
<dbReference type="OrthoDB" id="3194584at2759"/>
<feature type="compositionally biased region" description="Basic and acidic residues" evidence="1">
    <location>
        <begin position="314"/>
        <end position="325"/>
    </location>
</feature>
<feature type="region of interest" description="Disordered" evidence="1">
    <location>
        <begin position="144"/>
        <end position="190"/>
    </location>
</feature>
<comment type="caution">
    <text evidence="2">The sequence shown here is derived from an EMBL/GenBank/DDBJ whole genome shotgun (WGS) entry which is preliminary data.</text>
</comment>
<feature type="compositionally biased region" description="Pro residues" evidence="1">
    <location>
        <begin position="212"/>
        <end position="224"/>
    </location>
</feature>
<feature type="region of interest" description="Disordered" evidence="1">
    <location>
        <begin position="210"/>
        <end position="232"/>
    </location>
</feature>
<evidence type="ECO:0000313" key="2">
    <source>
        <dbReference type="EMBL" id="KAG5653342.1"/>
    </source>
</evidence>
<sequence length="516" mass="58494">MNQSQWNPQIRQNSLPHVSAPNPPQNQPYNQQVWPNVNPMHPQQFANIPMPGFNMPFFPQQMLQDAFAMSVPVEQADEKILLQALVESRNRRETYKDALNALHGKNGHSASLWKDYYLDHKDRLDETVSVYLNPPKIALQAIKKPSPSAFKTESSPLPTRIPVAAKRQTPSDHSAHRPSQSTGGRNTINSLTTPAPVFGDRLPAPNADIQIPDPPSRSPTPPTIVIPHRGRGNKYTPQDRDFFLKFISWRLKGDPTLTRNDLCALLAEKVANFLVIHLHQSLIYIKAPHHTSQSWASYWSNRHDVPDKILAAAKGDEYESNKSSDSEEEEKITRRRPKYRDSSSEEEDEEKDGEEKDEKSDAEGESDADDDEDEEGIKVWSESEMGAKGGPFTDADLYVTSKYVAFFPDWEDASGKTRWQPYSDRFPQRSAKSWAEYYRRNEKQIVRLAKKIRKQGHDTPPKSSIQTQRARPSWASSVGNDTNQSKRKHSIDLDAEGEDDDEGPPNRNKRGRGGDA</sequence>
<feature type="compositionally biased region" description="Low complexity" evidence="1">
    <location>
        <begin position="27"/>
        <end position="36"/>
    </location>
</feature>
<feature type="region of interest" description="Disordered" evidence="1">
    <location>
        <begin position="1"/>
        <end position="36"/>
    </location>
</feature>
<dbReference type="EMBL" id="JABCKI010000058">
    <property type="protein sequence ID" value="KAG5653342.1"/>
    <property type="molecule type" value="Genomic_DNA"/>
</dbReference>
<feature type="compositionally biased region" description="Polar residues" evidence="1">
    <location>
        <begin position="461"/>
        <end position="483"/>
    </location>
</feature>
<dbReference type="AlphaFoldDB" id="A0A9P7GME7"/>
<feature type="compositionally biased region" description="Acidic residues" evidence="1">
    <location>
        <begin position="363"/>
        <end position="375"/>
    </location>
</feature>
<feature type="compositionally biased region" description="Basic residues" evidence="1">
    <location>
        <begin position="507"/>
        <end position="516"/>
    </location>
</feature>
<feature type="compositionally biased region" description="Polar residues" evidence="1">
    <location>
        <begin position="1"/>
        <end position="16"/>
    </location>
</feature>
<feature type="region of interest" description="Disordered" evidence="1">
    <location>
        <begin position="448"/>
        <end position="516"/>
    </location>
</feature>
<accession>A0A9P7GME7</accession>
<reference evidence="2" key="2">
    <citation type="submission" date="2021-10" db="EMBL/GenBank/DDBJ databases">
        <title>Phylogenomics reveals ancestral predisposition of the termite-cultivated fungus Termitomyces towards a domesticated lifestyle.</title>
        <authorList>
            <person name="Auxier B."/>
            <person name="Grum-Grzhimaylo A."/>
            <person name="Cardenas M.E."/>
            <person name="Lodge J.D."/>
            <person name="Laessoe T."/>
            <person name="Pedersen O."/>
            <person name="Smith M.E."/>
            <person name="Kuyper T.W."/>
            <person name="Franco-Molano E.A."/>
            <person name="Baroni T.J."/>
            <person name="Aanen D.K."/>
        </authorList>
    </citation>
    <scope>NUCLEOTIDE SEQUENCE</scope>
    <source>
        <strain evidence="2">D49</strain>
    </source>
</reference>
<feature type="compositionally biased region" description="Polar residues" evidence="1">
    <location>
        <begin position="177"/>
        <end position="190"/>
    </location>
</feature>
<name>A0A9P7GME7_9AGAR</name>
<reference evidence="2" key="1">
    <citation type="submission" date="2021-02" db="EMBL/GenBank/DDBJ databases">
        <authorList>
            <person name="Nieuwenhuis M."/>
            <person name="Van De Peppel L.J.J."/>
        </authorList>
    </citation>
    <scope>NUCLEOTIDE SEQUENCE</scope>
    <source>
        <strain evidence="2">D49</strain>
    </source>
</reference>
<gene>
    <name evidence="2" type="ORF">H0H81_000964</name>
</gene>
<proteinExistence type="predicted"/>